<name>A0A131XSK9_9ACAR</name>
<feature type="signal peptide" evidence="1">
    <location>
        <begin position="1"/>
        <end position="19"/>
    </location>
</feature>
<dbReference type="AlphaFoldDB" id="A0A131XSK9"/>
<dbReference type="EMBL" id="GEFH01000020">
    <property type="protein sequence ID" value="JAP68561.1"/>
    <property type="molecule type" value="mRNA"/>
</dbReference>
<reference evidence="2" key="1">
    <citation type="journal article" date="2017" name="Ticks Tick Borne Dis.">
        <title>An insight into the sialome of Hyalomma excavatum.</title>
        <authorList>
            <person name="Ribeiro J.M."/>
            <person name="Slovak M."/>
            <person name="Francischetti I.M."/>
        </authorList>
    </citation>
    <scope>NUCLEOTIDE SEQUENCE</scope>
    <source>
        <strain evidence="2">Samish</strain>
        <tissue evidence="2">Salivary glands</tissue>
    </source>
</reference>
<accession>A0A131XSK9</accession>
<feature type="non-terminal residue" evidence="2">
    <location>
        <position position="70"/>
    </location>
</feature>
<evidence type="ECO:0000313" key="2">
    <source>
        <dbReference type="EMBL" id="JAP68561.1"/>
    </source>
</evidence>
<sequence length="70" mass="7544">LVVTIVVLLAMDVMLPALATNDCYEPANGCPRNSKGNGRKIWLRSRNEASCYSITTTGCDGHGFPRLGDC</sequence>
<keyword evidence="1" id="KW-0732">Signal</keyword>
<evidence type="ECO:0000256" key="1">
    <source>
        <dbReference type="SAM" id="SignalP"/>
    </source>
</evidence>
<proteinExistence type="evidence at transcript level"/>
<feature type="chain" id="PRO_5007284098" evidence="1">
    <location>
        <begin position="20"/>
        <end position="70"/>
    </location>
</feature>
<organism evidence="2">
    <name type="scientific">Hyalomma excavatum</name>
    <dbReference type="NCBI Taxonomy" id="257692"/>
    <lineage>
        <taxon>Eukaryota</taxon>
        <taxon>Metazoa</taxon>
        <taxon>Ecdysozoa</taxon>
        <taxon>Arthropoda</taxon>
        <taxon>Chelicerata</taxon>
        <taxon>Arachnida</taxon>
        <taxon>Acari</taxon>
        <taxon>Parasitiformes</taxon>
        <taxon>Ixodida</taxon>
        <taxon>Ixodoidea</taxon>
        <taxon>Ixodidae</taxon>
        <taxon>Hyalomminae</taxon>
        <taxon>Hyalomma</taxon>
    </lineage>
</organism>
<protein>
    <submittedName>
        <fullName evidence="2">Putative secreted peptide</fullName>
    </submittedName>
</protein>
<feature type="non-terminal residue" evidence="2">
    <location>
        <position position="1"/>
    </location>
</feature>